<dbReference type="GO" id="GO:0016787">
    <property type="term" value="F:hydrolase activity"/>
    <property type="evidence" value="ECO:0007669"/>
    <property type="project" value="UniProtKB-KW"/>
</dbReference>
<dbReference type="GO" id="GO:0000166">
    <property type="term" value="F:nucleotide binding"/>
    <property type="evidence" value="ECO:0007669"/>
    <property type="project" value="UniProtKB-KW"/>
</dbReference>
<dbReference type="AlphaFoldDB" id="A0A8J7BY41"/>
<keyword evidence="4" id="KW-0547">Nucleotide-binding</keyword>
<dbReference type="Pfam" id="PF01934">
    <property type="entry name" value="HepT-like"/>
    <property type="match status" value="1"/>
</dbReference>
<gene>
    <name evidence="7" type="ORF">ICL16_23730</name>
</gene>
<dbReference type="GO" id="GO:0004540">
    <property type="term" value="F:RNA nuclease activity"/>
    <property type="evidence" value="ECO:0007669"/>
    <property type="project" value="InterPro"/>
</dbReference>
<dbReference type="InterPro" id="IPR051813">
    <property type="entry name" value="HepT_RNase_toxin"/>
</dbReference>
<dbReference type="EMBL" id="JACXAE010000074">
    <property type="protein sequence ID" value="MBD2774992.1"/>
    <property type="molecule type" value="Genomic_DNA"/>
</dbReference>
<comment type="similarity">
    <text evidence="6">Belongs to the HepT RNase toxin family.</text>
</comment>
<keyword evidence="1" id="KW-0597">Phosphoprotein</keyword>
<keyword evidence="8" id="KW-1185">Reference proteome</keyword>
<comment type="caution">
    <text evidence="7">The sequence shown here is derived from an EMBL/GenBank/DDBJ whole genome shotgun (WGS) entry which is preliminary data.</text>
</comment>
<keyword evidence="5" id="KW-0378">Hydrolase</keyword>
<proteinExistence type="inferred from homology"/>
<dbReference type="Gene3D" id="1.20.120.580">
    <property type="entry name" value="bsu32300-like"/>
    <property type="match status" value="1"/>
</dbReference>
<reference evidence="7" key="1">
    <citation type="submission" date="2020-09" db="EMBL/GenBank/DDBJ databases">
        <title>Iningainema tapete sp. nov. (Scytonemataceae, Cyanobacteria) from greenhouses in central Florida (USA) produces two types of nodularin with biosynthetic potential for microcystin-LR and anabaenopeptins.</title>
        <authorList>
            <person name="Berthold D.E."/>
            <person name="Lefler F.W."/>
            <person name="Huang I.-S."/>
            <person name="Abdulla H."/>
            <person name="Zimba P.V."/>
            <person name="Laughinghouse H.D. IV."/>
        </authorList>
    </citation>
    <scope>NUCLEOTIDE SEQUENCE</scope>
    <source>
        <strain evidence="7">BLCCT55</strain>
    </source>
</reference>
<dbReference type="RefSeq" id="WP_190832789.1">
    <property type="nucleotide sequence ID" value="NZ_CAWPPI010000074.1"/>
</dbReference>
<evidence type="ECO:0000313" key="8">
    <source>
        <dbReference type="Proteomes" id="UP000629098"/>
    </source>
</evidence>
<dbReference type="PANTHER" id="PTHR34139">
    <property type="entry name" value="UPF0331 PROTEIN MJ0127"/>
    <property type="match status" value="1"/>
</dbReference>
<keyword evidence="3" id="KW-0540">Nuclease</keyword>
<accession>A0A8J7BY41</accession>
<dbReference type="GO" id="GO:0110001">
    <property type="term" value="C:toxin-antitoxin complex"/>
    <property type="evidence" value="ECO:0007669"/>
    <property type="project" value="InterPro"/>
</dbReference>
<evidence type="ECO:0000313" key="7">
    <source>
        <dbReference type="EMBL" id="MBD2774992.1"/>
    </source>
</evidence>
<evidence type="ECO:0000256" key="5">
    <source>
        <dbReference type="ARBA" id="ARBA00022801"/>
    </source>
</evidence>
<evidence type="ECO:0000256" key="2">
    <source>
        <dbReference type="ARBA" id="ARBA00022649"/>
    </source>
</evidence>
<dbReference type="InterPro" id="IPR037038">
    <property type="entry name" value="HepT-like_sf"/>
</dbReference>
<dbReference type="PANTHER" id="PTHR34139:SF1">
    <property type="entry name" value="RNASE MJ1380-RELATED"/>
    <property type="match status" value="1"/>
</dbReference>
<sequence>MKDSLVYLIHIRDCINRIKQYTREGKEVFFNDIKTQDAVLRNVQVMCESVQKLPSDWKNAYPETEWSNIAGFRNRLTHEYLSVDLDIVWNVIENYLPDLEKTIEAMAAEFWNV</sequence>
<dbReference type="Proteomes" id="UP000629098">
    <property type="component" value="Unassembled WGS sequence"/>
</dbReference>
<dbReference type="InterPro" id="IPR008201">
    <property type="entry name" value="HepT-like"/>
</dbReference>
<organism evidence="7 8">
    <name type="scientific">Iningainema tapete BLCC-T55</name>
    <dbReference type="NCBI Taxonomy" id="2748662"/>
    <lineage>
        <taxon>Bacteria</taxon>
        <taxon>Bacillati</taxon>
        <taxon>Cyanobacteriota</taxon>
        <taxon>Cyanophyceae</taxon>
        <taxon>Nostocales</taxon>
        <taxon>Scytonemataceae</taxon>
        <taxon>Iningainema tapete</taxon>
    </lineage>
</organism>
<evidence type="ECO:0000256" key="6">
    <source>
        <dbReference type="ARBA" id="ARBA00024207"/>
    </source>
</evidence>
<evidence type="ECO:0000256" key="1">
    <source>
        <dbReference type="ARBA" id="ARBA00022553"/>
    </source>
</evidence>
<keyword evidence="2" id="KW-1277">Toxin-antitoxin system</keyword>
<protein>
    <submittedName>
        <fullName evidence="7">DUF86 domain-containing protein</fullName>
    </submittedName>
</protein>
<evidence type="ECO:0000256" key="3">
    <source>
        <dbReference type="ARBA" id="ARBA00022722"/>
    </source>
</evidence>
<evidence type="ECO:0000256" key="4">
    <source>
        <dbReference type="ARBA" id="ARBA00022741"/>
    </source>
</evidence>
<name>A0A8J7BY41_9CYAN</name>